<dbReference type="RefSeq" id="WP_056016784.1">
    <property type="nucleotide sequence ID" value="NZ_LLYZ01000020.1"/>
</dbReference>
<dbReference type="OrthoDB" id="1234538at2"/>
<dbReference type="AlphaFoldDB" id="A0A0Q3KK02"/>
<reference evidence="2 3" key="1">
    <citation type="submission" date="2015-10" db="EMBL/GenBank/DDBJ databases">
        <title>Chryseobacterium aquaticum genome.</title>
        <authorList>
            <person name="Newman J.D."/>
            <person name="Ferguson M.B."/>
            <person name="Miller J.R."/>
        </authorList>
    </citation>
    <scope>NUCLEOTIDE SEQUENCE [LARGE SCALE GENOMIC DNA]</scope>
    <source>
        <strain evidence="2 3">KCTC 12483</strain>
    </source>
</reference>
<organism evidence="2 3">
    <name type="scientific">Chryseobacterium aquaticum</name>
    <dbReference type="NCBI Taxonomy" id="452084"/>
    <lineage>
        <taxon>Bacteria</taxon>
        <taxon>Pseudomonadati</taxon>
        <taxon>Bacteroidota</taxon>
        <taxon>Flavobacteriia</taxon>
        <taxon>Flavobacteriales</taxon>
        <taxon>Weeksellaceae</taxon>
        <taxon>Chryseobacterium group</taxon>
        <taxon>Chryseobacterium</taxon>
    </lineage>
</organism>
<proteinExistence type="predicted"/>
<name>A0A0Q3KK02_9FLAO</name>
<evidence type="ECO:0000256" key="1">
    <source>
        <dbReference type="SAM" id="SignalP"/>
    </source>
</evidence>
<keyword evidence="3" id="KW-1185">Reference proteome</keyword>
<accession>A0A0Q3KK02</accession>
<keyword evidence="1" id="KW-0732">Signal</keyword>
<dbReference type="STRING" id="452084.AR438_15095"/>
<dbReference type="EMBL" id="LLYZ01000020">
    <property type="protein sequence ID" value="KQK24516.1"/>
    <property type="molecule type" value="Genomic_DNA"/>
</dbReference>
<comment type="caution">
    <text evidence="2">The sequence shown here is derived from an EMBL/GenBank/DDBJ whole genome shotgun (WGS) entry which is preliminary data.</text>
</comment>
<dbReference type="Proteomes" id="UP000051682">
    <property type="component" value="Unassembled WGS sequence"/>
</dbReference>
<gene>
    <name evidence="2" type="ORF">AR438_15095</name>
</gene>
<feature type="chain" id="PRO_5006204849" evidence="1">
    <location>
        <begin position="21"/>
        <end position="284"/>
    </location>
</feature>
<feature type="signal peptide" evidence="1">
    <location>
        <begin position="1"/>
        <end position="20"/>
    </location>
</feature>
<evidence type="ECO:0000313" key="3">
    <source>
        <dbReference type="Proteomes" id="UP000051682"/>
    </source>
</evidence>
<sequence length="284" mass="29752">MKKIAGIICFLIFILSYSQVGINTTSPTATLDINGNIRIRQAKNLGSANSAKDSILVIDNSGFVNRVNSDMIVSQASSGIIGVTTDATLSGDGKTGNPLKIAQNGAVIGQTLTWSGSAWIPQSNGNSWSLSGNSGTNASTNFLGTTDNQPLIFKTNSTENVRISSVGYVGISTNSPLTSLQVNGGFSLNSTTVNLTADNQVITVGNFSNIKLNSNNATSANRTFTLSNGLVDGQMLMIYPVAGAAQLLDAGNVNIAGNFNFGVEDVLHLVWIGNKWLQVSRSNN</sequence>
<protein>
    <submittedName>
        <fullName evidence="2">Uncharacterized protein</fullName>
    </submittedName>
</protein>
<evidence type="ECO:0000313" key="2">
    <source>
        <dbReference type="EMBL" id="KQK24516.1"/>
    </source>
</evidence>